<keyword evidence="3" id="KW-1185">Reference proteome</keyword>
<dbReference type="EMBL" id="BMGP01000001">
    <property type="protein sequence ID" value="GGF12126.1"/>
    <property type="molecule type" value="Genomic_DNA"/>
</dbReference>
<proteinExistence type="predicted"/>
<comment type="caution">
    <text evidence="2">The sequence shown here is derived from an EMBL/GenBank/DDBJ whole genome shotgun (WGS) entry which is preliminary data.</text>
</comment>
<name>A0A917B1Q0_9MICO</name>
<feature type="region of interest" description="Disordered" evidence="1">
    <location>
        <begin position="1"/>
        <end position="49"/>
    </location>
</feature>
<evidence type="ECO:0000313" key="2">
    <source>
        <dbReference type="EMBL" id="GGF12126.1"/>
    </source>
</evidence>
<reference evidence="2 3" key="1">
    <citation type="journal article" date="2014" name="Int. J. Syst. Evol. Microbiol.">
        <title>Complete genome sequence of Corynebacterium casei LMG S-19264T (=DSM 44701T), isolated from a smear-ripened cheese.</title>
        <authorList>
            <consortium name="US DOE Joint Genome Institute (JGI-PGF)"/>
            <person name="Walter F."/>
            <person name="Albersmeier A."/>
            <person name="Kalinowski J."/>
            <person name="Ruckert C."/>
        </authorList>
    </citation>
    <scope>NUCLEOTIDE SEQUENCE [LARGE SCALE GENOMIC DNA]</scope>
    <source>
        <strain evidence="2 3">CGMCC 1.12976</strain>
    </source>
</reference>
<feature type="region of interest" description="Disordered" evidence="1">
    <location>
        <begin position="68"/>
        <end position="90"/>
    </location>
</feature>
<dbReference type="AlphaFoldDB" id="A0A917B1Q0"/>
<feature type="compositionally biased region" description="Low complexity" evidence="1">
    <location>
        <begin position="71"/>
        <end position="83"/>
    </location>
</feature>
<gene>
    <name evidence="2" type="ORF">GCM10011399_02550</name>
</gene>
<feature type="compositionally biased region" description="Polar residues" evidence="1">
    <location>
        <begin position="24"/>
        <end position="35"/>
    </location>
</feature>
<accession>A0A917B1Q0</accession>
<protein>
    <submittedName>
        <fullName evidence="2">Uncharacterized protein</fullName>
    </submittedName>
</protein>
<evidence type="ECO:0000313" key="3">
    <source>
        <dbReference type="Proteomes" id="UP000598775"/>
    </source>
</evidence>
<dbReference type="RefSeq" id="WP_188672450.1">
    <property type="nucleotide sequence ID" value="NZ_BMGP01000001.1"/>
</dbReference>
<sequence length="90" mass="9571">MTDIPGILASEFDDDARSVPGQEAFTNRKNATEEGQTAEAIANSEHDDARPIFYKEDPVDFTDTAEEAREAAVAADGSSADESTYGAADL</sequence>
<evidence type="ECO:0000256" key="1">
    <source>
        <dbReference type="SAM" id="MobiDB-lite"/>
    </source>
</evidence>
<organism evidence="2 3">
    <name type="scientific">Subtercola lobariae</name>
    <dbReference type="NCBI Taxonomy" id="1588641"/>
    <lineage>
        <taxon>Bacteria</taxon>
        <taxon>Bacillati</taxon>
        <taxon>Actinomycetota</taxon>
        <taxon>Actinomycetes</taxon>
        <taxon>Micrococcales</taxon>
        <taxon>Microbacteriaceae</taxon>
        <taxon>Subtercola</taxon>
    </lineage>
</organism>
<dbReference type="Proteomes" id="UP000598775">
    <property type="component" value="Unassembled WGS sequence"/>
</dbReference>